<dbReference type="GO" id="GO:0032784">
    <property type="term" value="P:regulation of DNA-templated transcription elongation"/>
    <property type="evidence" value="ECO:0007669"/>
    <property type="project" value="InterPro"/>
</dbReference>
<dbReference type="InterPro" id="IPR043425">
    <property type="entry name" value="NusG-like"/>
</dbReference>
<keyword evidence="3 5" id="KW-0805">Transcription regulation</keyword>
<reference evidence="10 11" key="1">
    <citation type="journal article" date="2015" name="MBio">
        <title>Genome-Resolved Metagenomic Analysis Reveals Roles for Candidate Phyla and Other Microbial Community Members in Biogeochemical Transformations in Oil Reservoirs.</title>
        <authorList>
            <person name="Hu P."/>
            <person name="Tom L."/>
            <person name="Singh A."/>
            <person name="Thomas B.C."/>
            <person name="Baker B.J."/>
            <person name="Piceno Y.M."/>
            <person name="Andersen G.L."/>
            <person name="Banfield J.F."/>
        </authorList>
    </citation>
    <scope>NUCLEOTIDE SEQUENCE [LARGE SCALE GENOMIC DNA]</scope>
    <source>
        <strain evidence="10">46_26</strain>
    </source>
</reference>
<evidence type="ECO:0000256" key="6">
    <source>
        <dbReference type="NCBIfam" id="TIGR00922"/>
    </source>
</evidence>
<name>A0A101EQT5_9THEM</name>
<dbReference type="SMART" id="SM00739">
    <property type="entry name" value="KOW"/>
    <property type="match status" value="1"/>
</dbReference>
<dbReference type="PANTHER" id="PTHR30265:SF2">
    <property type="entry name" value="TRANSCRIPTION TERMINATION_ANTITERMINATION PROTEIN NUSG"/>
    <property type="match status" value="1"/>
</dbReference>
<dbReference type="InterPro" id="IPR008991">
    <property type="entry name" value="Translation_prot_SH3-like_sf"/>
</dbReference>
<dbReference type="PROSITE" id="PS01014">
    <property type="entry name" value="NUSG"/>
    <property type="match status" value="1"/>
</dbReference>
<feature type="domain" description="NusG-like N-terminal" evidence="8">
    <location>
        <begin position="2"/>
        <end position="281"/>
    </location>
</feature>
<dbReference type="InterPro" id="IPR001062">
    <property type="entry name" value="Transcrpt_antiterm_NusG"/>
</dbReference>
<dbReference type="PANTHER" id="PTHR30265">
    <property type="entry name" value="RHO-INTERACTING TRANSCRIPTION TERMINATION FACTOR NUSG"/>
    <property type="match status" value="1"/>
</dbReference>
<dbReference type="GO" id="GO:0031564">
    <property type="term" value="P:transcription antitermination"/>
    <property type="evidence" value="ECO:0007669"/>
    <property type="project" value="UniProtKB-UniRule"/>
</dbReference>
<dbReference type="InterPro" id="IPR040473">
    <property type="entry name" value="NusG_add"/>
</dbReference>
<comment type="function">
    <text evidence="5 7">Participates in transcription elongation, termination and antitermination.</text>
</comment>
<evidence type="ECO:0000256" key="7">
    <source>
        <dbReference type="RuleBase" id="RU000538"/>
    </source>
</evidence>
<dbReference type="NCBIfam" id="TIGR00922">
    <property type="entry name" value="nusG"/>
    <property type="match status" value="1"/>
</dbReference>
<evidence type="ECO:0000256" key="1">
    <source>
        <dbReference type="ARBA" id="ARBA00022472"/>
    </source>
</evidence>
<dbReference type="GO" id="GO:0005829">
    <property type="term" value="C:cytosol"/>
    <property type="evidence" value="ECO:0007669"/>
    <property type="project" value="TreeGrafter"/>
</dbReference>
<dbReference type="OMA" id="MIMNDEF"/>
<dbReference type="FunFam" id="2.30.30.30:FF:000002">
    <property type="entry name" value="Transcription termination/antitermination factor NusG"/>
    <property type="match status" value="1"/>
</dbReference>
<protein>
    <recommendedName>
        <fullName evidence="5 6">Transcription termination/antitermination protein NusG</fullName>
    </recommendedName>
</protein>
<dbReference type="SUPFAM" id="SSF82679">
    <property type="entry name" value="N-utilization substance G protein NusG, N-terminal domain"/>
    <property type="match status" value="2"/>
</dbReference>
<keyword evidence="1 5" id="KW-0806">Transcription termination</keyword>
<dbReference type="Proteomes" id="UP000058636">
    <property type="component" value="Unassembled WGS sequence"/>
</dbReference>
<keyword evidence="4 5" id="KW-0804">Transcription</keyword>
<keyword evidence="2 5" id="KW-0889">Transcription antitermination</keyword>
<dbReference type="InterPro" id="IPR047050">
    <property type="entry name" value="NGN"/>
</dbReference>
<dbReference type="SUPFAM" id="SSF50104">
    <property type="entry name" value="Translation proteins SH3-like domain"/>
    <property type="match status" value="1"/>
</dbReference>
<dbReference type="RefSeq" id="WP_011943109.1">
    <property type="nucleotide sequence ID" value="NZ_DAITJQ010000003.1"/>
</dbReference>
<dbReference type="CDD" id="cd09891">
    <property type="entry name" value="NGN_Bact_1"/>
    <property type="match status" value="1"/>
</dbReference>
<evidence type="ECO:0000313" key="10">
    <source>
        <dbReference type="EMBL" id="KUK23202.1"/>
    </source>
</evidence>
<proteinExistence type="inferred from homology"/>
<dbReference type="PATRIC" id="fig|93930.3.peg.1551"/>
<evidence type="ECO:0000259" key="8">
    <source>
        <dbReference type="SMART" id="SM00738"/>
    </source>
</evidence>
<comment type="similarity">
    <text evidence="5 7">Belongs to the NusG family.</text>
</comment>
<evidence type="ECO:0000256" key="4">
    <source>
        <dbReference type="ARBA" id="ARBA00023163"/>
    </source>
</evidence>
<dbReference type="SMART" id="SM00738">
    <property type="entry name" value="NGN"/>
    <property type="match status" value="1"/>
</dbReference>
<gene>
    <name evidence="5" type="primary">nusG</name>
    <name evidence="10" type="ORF">XD57_0701</name>
</gene>
<dbReference type="InterPro" id="IPR015869">
    <property type="entry name" value="Transcrpt_antiterm_NusG_bac_CS"/>
</dbReference>
<dbReference type="HAMAP" id="MF_00948">
    <property type="entry name" value="NusG"/>
    <property type="match status" value="1"/>
</dbReference>
<evidence type="ECO:0000256" key="5">
    <source>
        <dbReference type="HAMAP-Rule" id="MF_00948"/>
    </source>
</evidence>
<evidence type="ECO:0000313" key="11">
    <source>
        <dbReference type="Proteomes" id="UP000058636"/>
    </source>
</evidence>
<dbReference type="GO" id="GO:0006353">
    <property type="term" value="P:DNA-templated transcription termination"/>
    <property type="evidence" value="ECO:0007669"/>
    <property type="project" value="UniProtKB-UniRule"/>
</dbReference>
<dbReference type="Gene3D" id="2.30.30.30">
    <property type="match status" value="1"/>
</dbReference>
<dbReference type="InterPro" id="IPR036735">
    <property type="entry name" value="NGN_dom_sf"/>
</dbReference>
<feature type="domain" description="KOW" evidence="9">
    <location>
        <begin position="298"/>
        <end position="325"/>
    </location>
</feature>
<dbReference type="GO" id="GO:0006354">
    <property type="term" value="P:DNA-templated transcription elongation"/>
    <property type="evidence" value="ECO:0007669"/>
    <property type="project" value="UniProtKB-UniRule"/>
</dbReference>
<dbReference type="Gene3D" id="3.30.70.940">
    <property type="entry name" value="NusG, N-terminal domain"/>
    <property type="match status" value="2"/>
</dbReference>
<dbReference type="CDD" id="cd06091">
    <property type="entry name" value="KOW_NusG"/>
    <property type="match status" value="1"/>
</dbReference>
<dbReference type="InterPro" id="IPR005824">
    <property type="entry name" value="KOW"/>
</dbReference>
<dbReference type="InterPro" id="IPR014722">
    <property type="entry name" value="Rib_uL2_dom2"/>
</dbReference>
<comment type="caution">
    <text evidence="10">The sequence shown here is derived from an EMBL/GenBank/DDBJ whole genome shotgun (WGS) entry which is preliminary data.</text>
</comment>
<dbReference type="EMBL" id="LGFG01000042">
    <property type="protein sequence ID" value="KUK23202.1"/>
    <property type="molecule type" value="Genomic_DNA"/>
</dbReference>
<dbReference type="InterPro" id="IPR006645">
    <property type="entry name" value="NGN-like_dom"/>
</dbReference>
<evidence type="ECO:0000256" key="2">
    <source>
        <dbReference type="ARBA" id="ARBA00022814"/>
    </source>
</evidence>
<dbReference type="Pfam" id="PF18298">
    <property type="entry name" value="NusG_add"/>
    <property type="match status" value="1"/>
</dbReference>
<dbReference type="PRINTS" id="PR00338">
    <property type="entry name" value="NUSGTNSCPFCT"/>
</dbReference>
<organism evidence="10 11">
    <name type="scientific">Thermotoga petrophila</name>
    <dbReference type="NCBI Taxonomy" id="93929"/>
    <lineage>
        <taxon>Bacteria</taxon>
        <taxon>Thermotogati</taxon>
        <taxon>Thermotogota</taxon>
        <taxon>Thermotogae</taxon>
        <taxon>Thermotogales</taxon>
        <taxon>Thermotogaceae</taxon>
        <taxon>Thermotoga</taxon>
    </lineage>
</organism>
<evidence type="ECO:0000259" key="9">
    <source>
        <dbReference type="SMART" id="SM00739"/>
    </source>
</evidence>
<accession>A0A101EQT5</accession>
<dbReference type="Pfam" id="PF02357">
    <property type="entry name" value="NusG"/>
    <property type="match status" value="1"/>
</dbReference>
<dbReference type="AlphaFoldDB" id="A0A101EQT5"/>
<sequence length="353" mass="40379">MKKNWYIVLTMSGYEERVKENIEKKIEATGIKNLVGRIVIPEEVVLDATSPSERLILSPKAKLHVNNGKDVNKGDLIAEEPPIYARRSGVVVDVKNVRKIVVETIDRKYTKTYYIPESAGIEPGLRVGAKVKQGLPLSKNEEYICELDGKIVEIERMKKVVVQTPDGEQDVYYIPLDVFDRDRIKKGKEVKQGEMLAEARKFFARISGRVEVVDYLTRKEIRIYKTKRRKLFPGYVFVEMIMNDEAYNFVRSVPYVMGFVSSGGQPVPVKDREMRPILRLAGLEEYEEKKKPVKVEIGFKVGDMVKIISGPFEDFAGVIKEIDPERQELKVNVTIFGRETPVVLHVSEVEKIE</sequence>
<dbReference type="Pfam" id="PF00467">
    <property type="entry name" value="KOW"/>
    <property type="match status" value="1"/>
</dbReference>
<evidence type="ECO:0000256" key="3">
    <source>
        <dbReference type="ARBA" id="ARBA00023015"/>
    </source>
</evidence>